<dbReference type="EMBL" id="CM001887">
    <property type="protein sequence ID" value="EOY31669.1"/>
    <property type="molecule type" value="Genomic_DNA"/>
</dbReference>
<dbReference type="AlphaFoldDB" id="A0A061GX75"/>
<dbReference type="Gramene" id="EOY31669">
    <property type="protein sequence ID" value="EOY31669"/>
    <property type="gene ID" value="TCM_038688"/>
</dbReference>
<proteinExistence type="predicted"/>
<dbReference type="InParanoid" id="A0A061GX75"/>
<organism evidence="1 2">
    <name type="scientific">Theobroma cacao</name>
    <name type="common">Cacao</name>
    <name type="synonym">Cocoa</name>
    <dbReference type="NCBI Taxonomy" id="3641"/>
    <lineage>
        <taxon>Eukaryota</taxon>
        <taxon>Viridiplantae</taxon>
        <taxon>Streptophyta</taxon>
        <taxon>Embryophyta</taxon>
        <taxon>Tracheophyta</taxon>
        <taxon>Spermatophyta</taxon>
        <taxon>Magnoliopsida</taxon>
        <taxon>eudicotyledons</taxon>
        <taxon>Gunneridae</taxon>
        <taxon>Pentapetalae</taxon>
        <taxon>rosids</taxon>
        <taxon>malvids</taxon>
        <taxon>Malvales</taxon>
        <taxon>Malvaceae</taxon>
        <taxon>Byttnerioideae</taxon>
        <taxon>Theobroma</taxon>
    </lineage>
</organism>
<protein>
    <submittedName>
        <fullName evidence="1">Uncharacterized protein</fullName>
    </submittedName>
</protein>
<reference evidence="1 2" key="1">
    <citation type="journal article" date="2013" name="Genome Biol.">
        <title>The genome sequence of the most widely cultivated cacao type and its use to identify candidate genes regulating pod color.</title>
        <authorList>
            <person name="Motamayor J.C."/>
            <person name="Mockaitis K."/>
            <person name="Schmutz J."/>
            <person name="Haiminen N."/>
            <person name="Iii D.L."/>
            <person name="Cornejo O."/>
            <person name="Findley S.D."/>
            <person name="Zheng P."/>
            <person name="Utro F."/>
            <person name="Royaert S."/>
            <person name="Saski C."/>
            <person name="Jenkins J."/>
            <person name="Podicheti R."/>
            <person name="Zhao M."/>
            <person name="Scheffler B.E."/>
            <person name="Stack J.C."/>
            <person name="Feltus F.A."/>
            <person name="Mustiga G.M."/>
            <person name="Amores F."/>
            <person name="Phillips W."/>
            <person name="Marelli J.P."/>
            <person name="May G.D."/>
            <person name="Shapiro H."/>
            <person name="Ma J."/>
            <person name="Bustamante C.D."/>
            <person name="Schnell R.J."/>
            <person name="Main D."/>
            <person name="Gilbert D."/>
            <person name="Parida L."/>
            <person name="Kuhn D.N."/>
        </authorList>
    </citation>
    <scope>NUCLEOTIDE SEQUENCE [LARGE SCALE GENOMIC DNA]</scope>
    <source>
        <strain evidence="2">cv. Matina 1-6</strain>
    </source>
</reference>
<keyword evidence="2" id="KW-1185">Reference proteome</keyword>
<name>A0A061GX75_THECC</name>
<dbReference type="Proteomes" id="UP000026915">
    <property type="component" value="Chromosome 9"/>
</dbReference>
<gene>
    <name evidence="1" type="ORF">TCM_038688</name>
</gene>
<evidence type="ECO:0000313" key="2">
    <source>
        <dbReference type="Proteomes" id="UP000026915"/>
    </source>
</evidence>
<evidence type="ECO:0000313" key="1">
    <source>
        <dbReference type="EMBL" id="EOY31669.1"/>
    </source>
</evidence>
<accession>A0A061GX75</accession>
<sequence length="69" mass="8095">MVYKIERNECIEVTKGRPLPLQTRSSSTLFARTSQLPLQNDVMFNLLMRFNGKLTNQIEKIIQIEEKLQ</sequence>
<dbReference type="HOGENOM" id="CLU_2781017_0_0_1"/>